<gene>
    <name evidence="8" type="ORF">IV203_020627</name>
</gene>
<evidence type="ECO:0000256" key="2">
    <source>
        <dbReference type="ARBA" id="ARBA00022448"/>
    </source>
</evidence>
<dbReference type="InterPro" id="IPR018108">
    <property type="entry name" value="MCP_transmembrane"/>
</dbReference>
<dbReference type="GO" id="GO:0006862">
    <property type="term" value="P:nucleotide transport"/>
    <property type="evidence" value="ECO:0007669"/>
    <property type="project" value="InterPro"/>
</dbReference>
<feature type="transmembrane region" description="Helical" evidence="7">
    <location>
        <begin position="217"/>
        <end position="237"/>
    </location>
</feature>
<dbReference type="Proteomes" id="UP000693970">
    <property type="component" value="Unassembled WGS sequence"/>
</dbReference>
<dbReference type="AlphaFoldDB" id="A0A9K3KFF6"/>
<dbReference type="GO" id="GO:0055085">
    <property type="term" value="P:transmembrane transport"/>
    <property type="evidence" value="ECO:0007669"/>
    <property type="project" value="InterPro"/>
</dbReference>
<protein>
    <submittedName>
        <fullName evidence="8">Mitochondrial carrier protein</fullName>
    </submittedName>
</protein>
<evidence type="ECO:0000256" key="7">
    <source>
        <dbReference type="SAM" id="Phobius"/>
    </source>
</evidence>
<evidence type="ECO:0000256" key="5">
    <source>
        <dbReference type="PROSITE-ProRule" id="PRU00282"/>
    </source>
</evidence>
<keyword evidence="2 6" id="KW-0813">Transport</keyword>
<organism evidence="8 9">
    <name type="scientific">Nitzschia inconspicua</name>
    <dbReference type="NCBI Taxonomy" id="303405"/>
    <lineage>
        <taxon>Eukaryota</taxon>
        <taxon>Sar</taxon>
        <taxon>Stramenopiles</taxon>
        <taxon>Ochrophyta</taxon>
        <taxon>Bacillariophyta</taxon>
        <taxon>Bacillariophyceae</taxon>
        <taxon>Bacillariophycidae</taxon>
        <taxon>Bacillariales</taxon>
        <taxon>Bacillariaceae</taxon>
        <taxon>Nitzschia</taxon>
    </lineage>
</organism>
<evidence type="ECO:0000256" key="4">
    <source>
        <dbReference type="ARBA" id="ARBA00022989"/>
    </source>
</evidence>
<feature type="repeat" description="Solcar" evidence="5">
    <location>
        <begin position="71"/>
        <end position="178"/>
    </location>
</feature>
<feature type="repeat" description="Solcar" evidence="5">
    <location>
        <begin position="332"/>
        <end position="432"/>
    </location>
</feature>
<evidence type="ECO:0000256" key="1">
    <source>
        <dbReference type="ARBA" id="ARBA00006375"/>
    </source>
</evidence>
<dbReference type="OrthoDB" id="428293at2759"/>
<comment type="caution">
    <text evidence="8">The sequence shown here is derived from an EMBL/GenBank/DDBJ whole genome shotgun (WGS) entry which is preliminary data.</text>
</comment>
<name>A0A9K3KFF6_9STRA</name>
<dbReference type="InterPro" id="IPR044712">
    <property type="entry name" value="SLC25A32-like"/>
</dbReference>
<reference evidence="8" key="2">
    <citation type="submission" date="2021-04" db="EMBL/GenBank/DDBJ databases">
        <authorList>
            <person name="Podell S."/>
        </authorList>
    </citation>
    <scope>NUCLEOTIDE SEQUENCE</scope>
    <source>
        <strain evidence="8">Hildebrandi</strain>
    </source>
</reference>
<comment type="similarity">
    <text evidence="1 6">Belongs to the mitochondrial carrier (TC 2.A.29) family.</text>
</comment>
<feature type="transmembrane region" description="Helical" evidence="7">
    <location>
        <begin position="149"/>
        <end position="172"/>
    </location>
</feature>
<keyword evidence="4 7" id="KW-1133">Transmembrane helix</keyword>
<proteinExistence type="inferred from homology"/>
<dbReference type="GO" id="GO:0016020">
    <property type="term" value="C:membrane"/>
    <property type="evidence" value="ECO:0007669"/>
    <property type="project" value="UniProtKB-UniRule"/>
</dbReference>
<evidence type="ECO:0000256" key="6">
    <source>
        <dbReference type="RuleBase" id="RU000488"/>
    </source>
</evidence>
<dbReference type="Pfam" id="PF00153">
    <property type="entry name" value="Mito_carr"/>
    <property type="match status" value="3"/>
</dbReference>
<evidence type="ECO:0000313" key="8">
    <source>
        <dbReference type="EMBL" id="KAG7342683.1"/>
    </source>
</evidence>
<accession>A0A9K3KFF6</accession>
<keyword evidence="9" id="KW-1185">Reference proteome</keyword>
<dbReference type="PROSITE" id="PS50920">
    <property type="entry name" value="SOLCAR"/>
    <property type="match status" value="3"/>
</dbReference>
<dbReference type="EMBL" id="JAGRRH010000024">
    <property type="protein sequence ID" value="KAG7342683.1"/>
    <property type="molecule type" value="Genomic_DNA"/>
</dbReference>
<keyword evidence="5 7" id="KW-0472">Membrane</keyword>
<evidence type="ECO:0000313" key="9">
    <source>
        <dbReference type="Proteomes" id="UP000693970"/>
    </source>
</evidence>
<dbReference type="PANTHER" id="PTHR45683">
    <property type="entry name" value="MITOCHONDRIAL NICOTINAMIDE ADENINE DINUCLEOTIDE TRANSPORTER 1-RELATED-RELATED"/>
    <property type="match status" value="1"/>
</dbReference>
<keyword evidence="3" id="KW-0677">Repeat</keyword>
<evidence type="ECO:0000256" key="3">
    <source>
        <dbReference type="ARBA" id="ARBA00022737"/>
    </source>
</evidence>
<keyword evidence="5 6" id="KW-0812">Transmembrane</keyword>
<sequence length="435" mass="47920">MTRLPNASLTTTKPIVDLQLQLSVSIVDGSIGQVYKKSHSNSTIMTTAAQQSSQDNNNNNNQTTSGGLFSQKAVAPLIAGLSGGTVSTVLLLPLDNIKVRLQVNEGNGIGINSSSSSSSSKAKPTTALPTRIGAIRMMRGVIKHEGIRGLYQGLTPAVIGSAGSWGGFFYVYEAMKRQLQDYKSIHYHNNNNNNNETNNNNYKETNKTVQLNSWDNFQVATLSGIVMVFLTNPIWLIKLRMQLQMKKSTQELHATTTVTQYDGFFDAIQKIVRQEGFWALYKGTGPALMLTSHGGVQFVVYEFLRKHFHYAQAQRNNNNNNNDTASVWERLENSMGYLMMGAVSKMVASTVTYPLQVMKSRMQQPTSSVELTTTGDVRVVNRNYYTGIVATVNKIWQQEGISGFFKGAIPNAVRVAPSAAVTFVVYEAVMDQLKS</sequence>
<reference evidence="8" key="1">
    <citation type="journal article" date="2021" name="Sci. Rep.">
        <title>Diploid genomic architecture of Nitzschia inconspicua, an elite biomass production diatom.</title>
        <authorList>
            <person name="Oliver A."/>
            <person name="Podell S."/>
            <person name="Pinowska A."/>
            <person name="Traller J.C."/>
            <person name="Smith S.R."/>
            <person name="McClure R."/>
            <person name="Beliaev A."/>
            <person name="Bohutskyi P."/>
            <person name="Hill E.A."/>
            <person name="Rabines A."/>
            <person name="Zheng H."/>
            <person name="Allen L.Z."/>
            <person name="Kuo A."/>
            <person name="Grigoriev I.V."/>
            <person name="Allen A.E."/>
            <person name="Hazlebeck D."/>
            <person name="Allen E.E."/>
        </authorList>
    </citation>
    <scope>NUCLEOTIDE SEQUENCE</scope>
    <source>
        <strain evidence="8">Hildebrandi</strain>
    </source>
</reference>
<feature type="repeat" description="Solcar" evidence="5">
    <location>
        <begin position="211"/>
        <end position="307"/>
    </location>
</feature>